<dbReference type="Gene3D" id="3.50.30.60">
    <property type="entry name" value="LD-carboxypeptidase A C-terminal domain-like"/>
    <property type="match status" value="1"/>
</dbReference>
<dbReference type="InterPro" id="IPR029062">
    <property type="entry name" value="Class_I_gatase-like"/>
</dbReference>
<evidence type="ECO:0000313" key="9">
    <source>
        <dbReference type="Proteomes" id="UP000004892"/>
    </source>
</evidence>
<dbReference type="GO" id="GO:0008236">
    <property type="term" value="F:serine-type peptidase activity"/>
    <property type="evidence" value="ECO:0007669"/>
    <property type="project" value="UniProtKB-KW"/>
</dbReference>
<dbReference type="HOGENOM" id="CLU_034346_3_1_10"/>
<dbReference type="EMBL" id="ADMC01000034">
    <property type="protein sequence ID" value="EHP45184.1"/>
    <property type="molecule type" value="Genomic_DNA"/>
</dbReference>
<dbReference type="CDD" id="cd07025">
    <property type="entry name" value="Peptidase_S66"/>
    <property type="match status" value="1"/>
</dbReference>
<keyword evidence="2" id="KW-0121">Carboxypeptidase</keyword>
<comment type="caution">
    <text evidence="8">The sequence shown here is derived from an EMBL/GenBank/DDBJ whole genome shotgun (WGS) entry which is preliminary data.</text>
</comment>
<feature type="domain" description="LD-carboxypeptidase N-terminal" evidence="6">
    <location>
        <begin position="6"/>
        <end position="86"/>
    </location>
</feature>
<dbReference type="eggNOG" id="COG1619">
    <property type="taxonomic scope" value="Bacteria"/>
</dbReference>
<dbReference type="Pfam" id="PF02016">
    <property type="entry name" value="Peptidase_S66"/>
    <property type="match status" value="1"/>
</dbReference>
<keyword evidence="4" id="KW-0378">Hydrolase</keyword>
<name>H1DL93_9BACT</name>
<proteinExistence type="inferred from homology"/>
<evidence type="ECO:0000259" key="7">
    <source>
        <dbReference type="Pfam" id="PF17676"/>
    </source>
</evidence>
<protein>
    <recommendedName>
        <fullName evidence="10">LD-carboxypeptidase C-terminal domain-containing protein</fullName>
    </recommendedName>
</protein>
<reference evidence="8 9" key="1">
    <citation type="submission" date="2012-01" db="EMBL/GenBank/DDBJ databases">
        <title>The Genome Sequence of Odoribacter laneus YIT 12061.</title>
        <authorList>
            <consortium name="The Broad Institute Genome Sequencing Platform"/>
            <person name="Earl A."/>
            <person name="Ward D."/>
            <person name="Feldgarden M."/>
            <person name="Gevers D."/>
            <person name="Morotomi M."/>
            <person name="Young S.K."/>
            <person name="Zeng Q."/>
            <person name="Gargeya S."/>
            <person name="Fitzgerald M."/>
            <person name="Haas B."/>
            <person name="Abouelleil A."/>
            <person name="Alvarado L."/>
            <person name="Arachchi H.M."/>
            <person name="Berlin A."/>
            <person name="Chapman S.B."/>
            <person name="Gearin G."/>
            <person name="Goldberg J."/>
            <person name="Griggs A."/>
            <person name="Gujja S."/>
            <person name="Hansen M."/>
            <person name="Heiman D."/>
            <person name="Howarth C."/>
            <person name="Larimer J."/>
            <person name="Lui A."/>
            <person name="MacDonald P.J.P."/>
            <person name="McCowen C."/>
            <person name="Montmayeur A."/>
            <person name="Murphy C."/>
            <person name="Neiman D."/>
            <person name="Pearson M."/>
            <person name="Priest M."/>
            <person name="Roberts A."/>
            <person name="Saif S."/>
            <person name="Shea T."/>
            <person name="Sisk P."/>
            <person name="Stolte C."/>
            <person name="Sykes S."/>
            <person name="Wortman J."/>
            <person name="Nusbaum C."/>
            <person name="Birren B."/>
        </authorList>
    </citation>
    <scope>NUCLEOTIDE SEQUENCE [LARGE SCALE GENOMIC DNA]</scope>
    <source>
        <strain evidence="8 9">YIT 12061</strain>
    </source>
</reference>
<dbReference type="InterPro" id="IPR003507">
    <property type="entry name" value="S66_fam"/>
</dbReference>
<dbReference type="AlphaFoldDB" id="H1DL93"/>
<dbReference type="InterPro" id="IPR027478">
    <property type="entry name" value="LdcA_N"/>
</dbReference>
<dbReference type="SUPFAM" id="SSF141986">
    <property type="entry name" value="LD-carboxypeptidase A C-terminal domain-like"/>
    <property type="match status" value="1"/>
</dbReference>
<evidence type="ECO:0000313" key="8">
    <source>
        <dbReference type="EMBL" id="EHP45184.1"/>
    </source>
</evidence>
<dbReference type="Gene3D" id="3.40.50.10740">
    <property type="entry name" value="Class I glutamine amidotransferase-like"/>
    <property type="match status" value="1"/>
</dbReference>
<evidence type="ECO:0000256" key="4">
    <source>
        <dbReference type="ARBA" id="ARBA00022801"/>
    </source>
</evidence>
<keyword evidence="5" id="KW-0720">Serine protease</keyword>
<dbReference type="InterPro" id="IPR040921">
    <property type="entry name" value="Peptidase_S66C"/>
</dbReference>
<dbReference type="GO" id="GO:0006508">
    <property type="term" value="P:proteolysis"/>
    <property type="evidence" value="ECO:0007669"/>
    <property type="project" value="UniProtKB-KW"/>
</dbReference>
<evidence type="ECO:0000256" key="1">
    <source>
        <dbReference type="ARBA" id="ARBA00010233"/>
    </source>
</evidence>
<feature type="domain" description="LD-carboxypeptidase C-terminal" evidence="7">
    <location>
        <begin position="130"/>
        <end position="237"/>
    </location>
</feature>
<dbReference type="PANTHER" id="PTHR30237">
    <property type="entry name" value="MURAMOYLTETRAPEPTIDE CARBOXYPEPTIDASE"/>
    <property type="match status" value="1"/>
</dbReference>
<dbReference type="PATRIC" id="fig|742817.3.peg.3239"/>
<dbReference type="STRING" id="742817.HMPREF9449_03029"/>
<evidence type="ECO:0000256" key="3">
    <source>
        <dbReference type="ARBA" id="ARBA00022670"/>
    </source>
</evidence>
<evidence type="ECO:0000259" key="6">
    <source>
        <dbReference type="Pfam" id="PF02016"/>
    </source>
</evidence>
<dbReference type="GO" id="GO:0004180">
    <property type="term" value="F:carboxypeptidase activity"/>
    <property type="evidence" value="ECO:0007669"/>
    <property type="project" value="UniProtKB-KW"/>
</dbReference>
<sequence length="250" mass="28332">MRGRYATSRHDDFAGSDYERLQDMQWAMDEEEIRAIFCTSGGYGCLRIIEKLDYSLFQGNPKWFIGCQEISIFHSQINELGMESLYAPMLCAYPHLTEAALERIKGFLFGSISSYKIEKNALAAPGIVEAELTGGDIRIIHHLQSTTIQHDLKGTVLFLDSTYNSLETEKIIRYMKLSKIFQHLRGLILCNKGIQANIELTQLIQEITGIYDYPVYTGIPASDHPDSHPIILGSNIRFAVNESDIEIDFL</sequence>
<evidence type="ECO:0000256" key="2">
    <source>
        <dbReference type="ARBA" id="ARBA00022645"/>
    </source>
</evidence>
<evidence type="ECO:0000256" key="5">
    <source>
        <dbReference type="ARBA" id="ARBA00022825"/>
    </source>
</evidence>
<keyword evidence="3" id="KW-0645">Protease</keyword>
<keyword evidence="9" id="KW-1185">Reference proteome</keyword>
<dbReference type="InterPro" id="IPR027461">
    <property type="entry name" value="Carboxypeptidase_A_C_sf"/>
</dbReference>
<evidence type="ECO:0008006" key="10">
    <source>
        <dbReference type="Google" id="ProtNLM"/>
    </source>
</evidence>
<accession>H1DL93</accession>
<gene>
    <name evidence="8" type="ORF">HMPREF9449_03029</name>
</gene>
<organism evidence="8 9">
    <name type="scientific">Odoribacter laneus YIT 12061</name>
    <dbReference type="NCBI Taxonomy" id="742817"/>
    <lineage>
        <taxon>Bacteria</taxon>
        <taxon>Pseudomonadati</taxon>
        <taxon>Bacteroidota</taxon>
        <taxon>Bacteroidia</taxon>
        <taxon>Bacteroidales</taxon>
        <taxon>Odoribacteraceae</taxon>
        <taxon>Odoribacter</taxon>
    </lineage>
</organism>
<comment type="similarity">
    <text evidence="1">Belongs to the peptidase S66 family.</text>
</comment>
<dbReference type="InterPro" id="IPR040449">
    <property type="entry name" value="Peptidase_S66_N"/>
</dbReference>
<dbReference type="Pfam" id="PF17676">
    <property type="entry name" value="Peptidase_S66C"/>
    <property type="match status" value="1"/>
</dbReference>
<dbReference type="PANTHER" id="PTHR30237:SF2">
    <property type="entry name" value="MUREIN TETRAPEPTIDE CARBOXYPEPTIDASE"/>
    <property type="match status" value="1"/>
</dbReference>
<dbReference type="Proteomes" id="UP000004892">
    <property type="component" value="Unassembled WGS sequence"/>
</dbReference>
<dbReference type="SUPFAM" id="SSF52317">
    <property type="entry name" value="Class I glutamine amidotransferase-like"/>
    <property type="match status" value="1"/>
</dbReference>